<dbReference type="SUPFAM" id="SSF52499">
    <property type="entry name" value="Isochorismatase-like hydrolases"/>
    <property type="match status" value="1"/>
</dbReference>
<reference evidence="4 5" key="1">
    <citation type="submission" date="2015-01" db="EMBL/GenBank/DDBJ databases">
        <title>The Genome Sequence of Exophiala spinifera CBS89968.</title>
        <authorList>
            <consortium name="The Broad Institute Genomics Platform"/>
            <person name="Cuomo C."/>
            <person name="de Hoog S."/>
            <person name="Gorbushina A."/>
            <person name="Stielow B."/>
            <person name="Teixiera M."/>
            <person name="Abouelleil A."/>
            <person name="Chapman S.B."/>
            <person name="Priest M."/>
            <person name="Young S.K."/>
            <person name="Wortman J."/>
            <person name="Nusbaum C."/>
            <person name="Birren B."/>
        </authorList>
    </citation>
    <scope>NUCLEOTIDE SEQUENCE [LARGE SCALE GENOMIC DNA]</scope>
    <source>
        <strain evidence="4 5">CBS 89968</strain>
    </source>
</reference>
<dbReference type="RefSeq" id="XP_016230144.1">
    <property type="nucleotide sequence ID" value="XM_016386012.1"/>
</dbReference>
<dbReference type="AlphaFoldDB" id="A0A0D2AT86"/>
<evidence type="ECO:0000313" key="5">
    <source>
        <dbReference type="Proteomes" id="UP000053328"/>
    </source>
</evidence>
<comment type="similarity">
    <text evidence="1">Belongs to the isochorismatase family.</text>
</comment>
<dbReference type="InterPro" id="IPR050272">
    <property type="entry name" value="Isochorismatase-like_hydrls"/>
</dbReference>
<gene>
    <name evidence="4" type="ORF">PV08_11704</name>
</gene>
<dbReference type="InterPro" id="IPR036380">
    <property type="entry name" value="Isochorismatase-like_sf"/>
</dbReference>
<sequence>MSPPPAPTYIRSLLGIPDTVPSVTDSVLIIIDAQNEYANGLLQVADVDSSRKVIHKLLQKYRDAKAHVVHVVHDAPAGAPIFTPNTPLAEIIDELQPLSDEPVVHKVHATAFTGTTLQNVLSELGAKNLVLTGYMAHNCISATARAGAELGYNVYVVRDAVGDRHLPGIDAELLVKVSLAELADVVATIVESKDI</sequence>
<dbReference type="GO" id="GO:0016787">
    <property type="term" value="F:hydrolase activity"/>
    <property type="evidence" value="ECO:0007669"/>
    <property type="project" value="UniProtKB-KW"/>
</dbReference>
<evidence type="ECO:0000259" key="3">
    <source>
        <dbReference type="Pfam" id="PF00857"/>
    </source>
</evidence>
<dbReference type="InterPro" id="IPR000868">
    <property type="entry name" value="Isochorismatase-like_dom"/>
</dbReference>
<dbReference type="Pfam" id="PF00857">
    <property type="entry name" value="Isochorismatase"/>
    <property type="match status" value="1"/>
</dbReference>
<dbReference type="HOGENOM" id="CLU_068979_5_1_1"/>
<dbReference type="GeneID" id="27338787"/>
<proteinExistence type="inferred from homology"/>
<keyword evidence="2" id="KW-0378">Hydrolase</keyword>
<dbReference type="Proteomes" id="UP000053328">
    <property type="component" value="Unassembled WGS sequence"/>
</dbReference>
<name>A0A0D2AT86_9EURO</name>
<keyword evidence="5" id="KW-1185">Reference proteome</keyword>
<feature type="domain" description="Isochorismatase-like" evidence="3">
    <location>
        <begin position="26"/>
        <end position="171"/>
    </location>
</feature>
<dbReference type="Gene3D" id="3.40.50.850">
    <property type="entry name" value="Isochorismatase-like"/>
    <property type="match status" value="1"/>
</dbReference>
<dbReference type="EMBL" id="KN847501">
    <property type="protein sequence ID" value="KIW09928.1"/>
    <property type="molecule type" value="Genomic_DNA"/>
</dbReference>
<dbReference type="PANTHER" id="PTHR43540">
    <property type="entry name" value="PEROXYUREIDOACRYLATE/UREIDOACRYLATE AMIDOHYDROLASE-RELATED"/>
    <property type="match status" value="1"/>
</dbReference>
<evidence type="ECO:0000313" key="4">
    <source>
        <dbReference type="EMBL" id="KIW09928.1"/>
    </source>
</evidence>
<dbReference type="STRING" id="91928.A0A0D2AT86"/>
<evidence type="ECO:0000256" key="1">
    <source>
        <dbReference type="ARBA" id="ARBA00006336"/>
    </source>
</evidence>
<accession>A0A0D2AT86</accession>
<dbReference type="OrthoDB" id="245563at2759"/>
<dbReference type="PANTHER" id="PTHR43540:SF15">
    <property type="entry name" value="BLR5631 PROTEIN"/>
    <property type="match status" value="1"/>
</dbReference>
<evidence type="ECO:0000256" key="2">
    <source>
        <dbReference type="ARBA" id="ARBA00022801"/>
    </source>
</evidence>
<dbReference type="VEuPathDB" id="FungiDB:PV08_11704"/>
<organism evidence="4 5">
    <name type="scientific">Exophiala spinifera</name>
    <dbReference type="NCBI Taxonomy" id="91928"/>
    <lineage>
        <taxon>Eukaryota</taxon>
        <taxon>Fungi</taxon>
        <taxon>Dikarya</taxon>
        <taxon>Ascomycota</taxon>
        <taxon>Pezizomycotina</taxon>
        <taxon>Eurotiomycetes</taxon>
        <taxon>Chaetothyriomycetidae</taxon>
        <taxon>Chaetothyriales</taxon>
        <taxon>Herpotrichiellaceae</taxon>
        <taxon>Exophiala</taxon>
    </lineage>
</organism>
<protein>
    <recommendedName>
        <fullName evidence="3">Isochorismatase-like domain-containing protein</fullName>
    </recommendedName>
</protein>